<dbReference type="EMBL" id="BRXX01000328">
    <property type="protein sequence ID" value="GMI05265.1"/>
    <property type="molecule type" value="Genomic_DNA"/>
</dbReference>
<keyword evidence="1" id="KW-0472">Membrane</keyword>
<evidence type="ECO:0000256" key="1">
    <source>
        <dbReference type="SAM" id="Phobius"/>
    </source>
</evidence>
<keyword evidence="1" id="KW-1133">Transmembrane helix</keyword>
<keyword evidence="4" id="KW-1185">Reference proteome</keyword>
<evidence type="ECO:0000313" key="3">
    <source>
        <dbReference type="EMBL" id="GMI05265.1"/>
    </source>
</evidence>
<gene>
    <name evidence="3" type="ORF">TrVE_jg3829</name>
</gene>
<dbReference type="AlphaFoldDB" id="A0A9W7CGH7"/>
<comment type="caution">
    <text evidence="3">The sequence shown here is derived from an EMBL/GenBank/DDBJ whole genome shotgun (WGS) entry which is preliminary data.</text>
</comment>
<evidence type="ECO:0000313" key="4">
    <source>
        <dbReference type="Proteomes" id="UP001165160"/>
    </source>
</evidence>
<dbReference type="Proteomes" id="UP001165160">
    <property type="component" value="Unassembled WGS sequence"/>
</dbReference>
<reference evidence="4" key="1">
    <citation type="journal article" date="2023" name="Commun. Biol.">
        <title>Genome analysis of Parmales, the sister group of diatoms, reveals the evolutionary specialization of diatoms from phago-mixotrophs to photoautotrophs.</title>
        <authorList>
            <person name="Ban H."/>
            <person name="Sato S."/>
            <person name="Yoshikawa S."/>
            <person name="Yamada K."/>
            <person name="Nakamura Y."/>
            <person name="Ichinomiya M."/>
            <person name="Sato N."/>
            <person name="Blanc-Mathieu R."/>
            <person name="Endo H."/>
            <person name="Kuwata A."/>
            <person name="Ogata H."/>
        </authorList>
    </citation>
    <scope>NUCLEOTIDE SEQUENCE [LARGE SCALE GENOMIC DNA]</scope>
    <source>
        <strain evidence="4">NIES 3699</strain>
    </source>
</reference>
<keyword evidence="2" id="KW-0732">Signal</keyword>
<organism evidence="3 4">
    <name type="scientific">Triparma verrucosa</name>
    <dbReference type="NCBI Taxonomy" id="1606542"/>
    <lineage>
        <taxon>Eukaryota</taxon>
        <taxon>Sar</taxon>
        <taxon>Stramenopiles</taxon>
        <taxon>Ochrophyta</taxon>
        <taxon>Bolidophyceae</taxon>
        <taxon>Parmales</taxon>
        <taxon>Triparmaceae</taxon>
        <taxon>Triparma</taxon>
    </lineage>
</organism>
<proteinExistence type="predicted"/>
<protein>
    <submittedName>
        <fullName evidence="3">Uncharacterized protein</fullName>
    </submittedName>
</protein>
<accession>A0A9W7CGH7</accession>
<feature type="chain" id="PRO_5040786236" evidence="2">
    <location>
        <begin position="23"/>
        <end position="134"/>
    </location>
</feature>
<sequence length="134" mass="14658">MAPSKKIFLLLLSPLILEKGSSFLIAPTTRGSYLLLPQKHSVCALPPFVLRTPQTRLFEKRINDRRRKELGIGDDEDEYDLGVALNNNTDPFITKLIAGSLIVTILGLLIVGVIMPLLADTDGMCNPALNAGRC</sequence>
<feature type="transmembrane region" description="Helical" evidence="1">
    <location>
        <begin position="96"/>
        <end position="119"/>
    </location>
</feature>
<feature type="signal peptide" evidence="2">
    <location>
        <begin position="1"/>
        <end position="22"/>
    </location>
</feature>
<name>A0A9W7CGH7_9STRA</name>
<keyword evidence="1" id="KW-0812">Transmembrane</keyword>
<evidence type="ECO:0000256" key="2">
    <source>
        <dbReference type="SAM" id="SignalP"/>
    </source>
</evidence>